<sequence>MNNTTIDSKILFAQVAITNALGNPSLLETLSEYGYTAEVLAVGKALYEDAKVKQEKQKKEYGEQYQATDALDAAKYAANKAYIKQVKLARIVLKDNRGALEALDISGRRKQTYSGWLSQASVFYTNALADATVLAELSKLSITEAVLTASKEAVADVADKLAVQLKEKGDAQAATEVRDRAVEELEDWMGDFIGIARVALQDEPQMLEMLGIVEPS</sequence>
<name>A0A1M6UNG6_REIAG</name>
<gene>
    <name evidence="1" type="ORF">SAMN04488028_107201</name>
</gene>
<proteinExistence type="predicted"/>
<dbReference type="EMBL" id="FRAA01000007">
    <property type="protein sequence ID" value="SHK70689.1"/>
    <property type="molecule type" value="Genomic_DNA"/>
</dbReference>
<reference evidence="2" key="1">
    <citation type="submission" date="2016-11" db="EMBL/GenBank/DDBJ databases">
        <authorList>
            <person name="Varghese N."/>
            <person name="Submissions S."/>
        </authorList>
    </citation>
    <scope>NUCLEOTIDE SEQUENCE [LARGE SCALE GENOMIC DNA]</scope>
    <source>
        <strain evidence="2">DSM 26134</strain>
    </source>
</reference>
<evidence type="ECO:0000313" key="2">
    <source>
        <dbReference type="Proteomes" id="UP000184474"/>
    </source>
</evidence>
<dbReference type="RefSeq" id="WP_084190613.1">
    <property type="nucleotide sequence ID" value="NZ_FRAA01000007.1"/>
</dbReference>
<accession>A0A1M6UNG6</accession>
<organism evidence="1 2">
    <name type="scientific">Reichenbachiella agariperforans</name>
    <dbReference type="NCBI Taxonomy" id="156994"/>
    <lineage>
        <taxon>Bacteria</taxon>
        <taxon>Pseudomonadati</taxon>
        <taxon>Bacteroidota</taxon>
        <taxon>Cytophagia</taxon>
        <taxon>Cytophagales</taxon>
        <taxon>Reichenbachiellaceae</taxon>
        <taxon>Reichenbachiella</taxon>
    </lineage>
</organism>
<protein>
    <submittedName>
        <fullName evidence="1">Uncharacterized protein</fullName>
    </submittedName>
</protein>
<dbReference type="AlphaFoldDB" id="A0A1M6UNG6"/>
<evidence type="ECO:0000313" key="1">
    <source>
        <dbReference type="EMBL" id="SHK70689.1"/>
    </source>
</evidence>
<keyword evidence="2" id="KW-1185">Reference proteome</keyword>
<dbReference type="Proteomes" id="UP000184474">
    <property type="component" value="Unassembled WGS sequence"/>
</dbReference>
<dbReference type="STRING" id="156994.SAMN04488028_107201"/>